<dbReference type="OrthoDB" id="287318at2"/>
<dbReference type="PATRIC" id="fig|1076.23.peg.4838"/>
<dbReference type="SMART" id="SM00465">
    <property type="entry name" value="GIYc"/>
    <property type="match status" value="1"/>
</dbReference>
<organism evidence="3 4">
    <name type="scientific">Rhodopseudomonas palustris</name>
    <dbReference type="NCBI Taxonomy" id="1076"/>
    <lineage>
        <taxon>Bacteria</taxon>
        <taxon>Pseudomonadati</taxon>
        <taxon>Pseudomonadota</taxon>
        <taxon>Alphaproteobacteria</taxon>
        <taxon>Hyphomicrobiales</taxon>
        <taxon>Nitrobacteraceae</taxon>
        <taxon>Rhodopseudomonas</taxon>
    </lineage>
</organism>
<evidence type="ECO:0000313" key="3">
    <source>
        <dbReference type="EMBL" id="KIZ39291.1"/>
    </source>
</evidence>
<name>A0A0D7EF77_RHOPL</name>
<dbReference type="CDD" id="cd10448">
    <property type="entry name" value="GIY-YIG_unchar_3"/>
    <property type="match status" value="1"/>
</dbReference>
<comment type="caution">
    <text evidence="3">The sequence shown here is derived from an EMBL/GenBank/DDBJ whole genome shotgun (WGS) entry which is preliminary data.</text>
</comment>
<dbReference type="Pfam" id="PF01541">
    <property type="entry name" value="GIY-YIG"/>
    <property type="match status" value="1"/>
</dbReference>
<dbReference type="InterPro" id="IPR035901">
    <property type="entry name" value="GIY-YIG_endonuc_sf"/>
</dbReference>
<gene>
    <name evidence="3" type="ORF">OO17_20820</name>
</gene>
<dbReference type="PROSITE" id="PS50164">
    <property type="entry name" value="GIY_YIG"/>
    <property type="match status" value="1"/>
</dbReference>
<dbReference type="RefSeq" id="WP_044415126.1">
    <property type="nucleotide sequence ID" value="NZ_JXXE01000444.1"/>
</dbReference>
<feature type="domain" description="GIY-YIG" evidence="2">
    <location>
        <begin position="1"/>
        <end position="77"/>
    </location>
</feature>
<accession>A0A0D7EF77</accession>
<dbReference type="PANTHER" id="PTHR34477:SF5">
    <property type="entry name" value="BSL5627 PROTEIN"/>
    <property type="match status" value="1"/>
</dbReference>
<dbReference type="AlphaFoldDB" id="A0A0D7EF77"/>
<evidence type="ECO:0000313" key="4">
    <source>
        <dbReference type="Proteomes" id="UP000032515"/>
    </source>
</evidence>
<sequence length="95" mass="11276">MSYWVYILASKPGGTLYVGVTNDLVRRIYEHREGLAESFTKRYGIKMLVYFEAHDTIAAALQREKNIKHWSREWKIDLIIAANPDWRDLYDEIVR</sequence>
<comment type="similarity">
    <text evidence="1">Belongs to the UPF0213 family.</text>
</comment>
<dbReference type="Gene3D" id="3.40.1440.10">
    <property type="entry name" value="GIY-YIG endonuclease"/>
    <property type="match status" value="1"/>
</dbReference>
<dbReference type="InterPro" id="IPR050190">
    <property type="entry name" value="UPF0213_domain"/>
</dbReference>
<evidence type="ECO:0000256" key="1">
    <source>
        <dbReference type="ARBA" id="ARBA00007435"/>
    </source>
</evidence>
<dbReference type="InterPro" id="IPR000305">
    <property type="entry name" value="GIY-YIG_endonuc"/>
</dbReference>
<reference evidence="3 4" key="1">
    <citation type="submission" date="2014-11" db="EMBL/GenBank/DDBJ databases">
        <title>Genomics and ecophysiology of heterotrophic nitrogen fixing bacteria isolated from estuarine surface water.</title>
        <authorList>
            <person name="Bentzon-Tilia M."/>
            <person name="Severin I."/>
            <person name="Hansen L.H."/>
            <person name="Riemann L."/>
        </authorList>
    </citation>
    <scope>NUCLEOTIDE SEQUENCE [LARGE SCALE GENOMIC DNA]</scope>
    <source>
        <strain evidence="3 4">BAL398</strain>
    </source>
</reference>
<dbReference type="Proteomes" id="UP000032515">
    <property type="component" value="Unassembled WGS sequence"/>
</dbReference>
<dbReference type="EMBL" id="JXXE01000444">
    <property type="protein sequence ID" value="KIZ39291.1"/>
    <property type="molecule type" value="Genomic_DNA"/>
</dbReference>
<dbReference type="SUPFAM" id="SSF82771">
    <property type="entry name" value="GIY-YIG endonuclease"/>
    <property type="match status" value="1"/>
</dbReference>
<evidence type="ECO:0000259" key="2">
    <source>
        <dbReference type="PROSITE" id="PS50164"/>
    </source>
</evidence>
<protein>
    <submittedName>
        <fullName evidence="3">Excinuclease ABC subunit C</fullName>
    </submittedName>
</protein>
<dbReference type="PANTHER" id="PTHR34477">
    <property type="entry name" value="UPF0213 PROTEIN YHBQ"/>
    <property type="match status" value="1"/>
</dbReference>
<proteinExistence type="inferred from homology"/>